<evidence type="ECO:0000313" key="8">
    <source>
        <dbReference type="Proteomes" id="UP001318860"/>
    </source>
</evidence>
<name>A0ABR0V417_REHGL</name>
<reference evidence="7 8" key="1">
    <citation type="journal article" date="2021" name="Comput. Struct. Biotechnol. J.">
        <title>De novo genome assembly of the potent medicinal plant Rehmannia glutinosa using nanopore technology.</title>
        <authorList>
            <person name="Ma L."/>
            <person name="Dong C."/>
            <person name="Song C."/>
            <person name="Wang X."/>
            <person name="Zheng X."/>
            <person name="Niu Y."/>
            <person name="Chen S."/>
            <person name="Feng W."/>
        </authorList>
    </citation>
    <scope>NUCLEOTIDE SEQUENCE [LARGE SCALE GENOMIC DNA]</scope>
    <source>
        <strain evidence="7">DH-2019</strain>
    </source>
</reference>
<evidence type="ECO:0000256" key="5">
    <source>
        <dbReference type="ARBA" id="ARBA00023242"/>
    </source>
</evidence>
<keyword evidence="4" id="KW-0804">Transcription</keyword>
<dbReference type="Pfam" id="PF02362">
    <property type="entry name" value="B3"/>
    <property type="match status" value="1"/>
</dbReference>
<accession>A0ABR0V417</accession>
<evidence type="ECO:0000256" key="3">
    <source>
        <dbReference type="ARBA" id="ARBA00023125"/>
    </source>
</evidence>
<evidence type="ECO:0000256" key="4">
    <source>
        <dbReference type="ARBA" id="ARBA00023163"/>
    </source>
</evidence>
<dbReference type="EMBL" id="JABTTQ020001674">
    <property type="protein sequence ID" value="KAK6129046.1"/>
    <property type="molecule type" value="Genomic_DNA"/>
</dbReference>
<protein>
    <recommendedName>
        <fullName evidence="6">TF-B3 domain-containing protein</fullName>
    </recommendedName>
</protein>
<sequence length="263" mass="30277">MGRKPKSRPSFFKVMIKDFTSHMQLPPAFVRKYGEILPEITKLRTSSGGTWNVDLEKIDEENYWFTRGWTKFAKDVGVKLGEFLVFWFNIGKSTFDVSIYGTTGCERQISGSNSPIEASDGTPANIYSKTEVNNKKSSAYVVEKEAEGSDGTQEQDYTSEEAHPQFKLRLKKHHRSRVTIHKEFAVAAGLTSKEALVLQYPPKQRCWPVMLQQVPILSWFRLDISRGWSEFRRTNGLVYEKTYLFEYIPDKNVIQIKLLNGEN</sequence>
<keyword evidence="5" id="KW-0539">Nucleus</keyword>
<comment type="subcellular location">
    <subcellularLocation>
        <location evidence="1">Nucleus</location>
    </subcellularLocation>
</comment>
<comment type="caution">
    <text evidence="7">The sequence shown here is derived from an EMBL/GenBank/DDBJ whole genome shotgun (WGS) entry which is preliminary data.</text>
</comment>
<feature type="domain" description="TF-B3" evidence="6">
    <location>
        <begin position="8"/>
        <end position="103"/>
    </location>
</feature>
<dbReference type="PANTHER" id="PTHR31920">
    <property type="entry name" value="B3 DOMAIN-CONTAINING"/>
    <property type="match status" value="1"/>
</dbReference>
<dbReference type="InterPro" id="IPR050655">
    <property type="entry name" value="Plant_B3_domain"/>
</dbReference>
<keyword evidence="8" id="KW-1185">Reference proteome</keyword>
<proteinExistence type="predicted"/>
<feature type="domain" description="TF-B3" evidence="6">
    <location>
        <begin position="163"/>
        <end position="262"/>
    </location>
</feature>
<organism evidence="7 8">
    <name type="scientific">Rehmannia glutinosa</name>
    <name type="common">Chinese foxglove</name>
    <dbReference type="NCBI Taxonomy" id="99300"/>
    <lineage>
        <taxon>Eukaryota</taxon>
        <taxon>Viridiplantae</taxon>
        <taxon>Streptophyta</taxon>
        <taxon>Embryophyta</taxon>
        <taxon>Tracheophyta</taxon>
        <taxon>Spermatophyta</taxon>
        <taxon>Magnoliopsida</taxon>
        <taxon>eudicotyledons</taxon>
        <taxon>Gunneridae</taxon>
        <taxon>Pentapetalae</taxon>
        <taxon>asterids</taxon>
        <taxon>lamiids</taxon>
        <taxon>Lamiales</taxon>
        <taxon>Orobanchaceae</taxon>
        <taxon>Rehmannieae</taxon>
        <taxon>Rehmannia</taxon>
    </lineage>
</organism>
<dbReference type="PROSITE" id="PS50863">
    <property type="entry name" value="B3"/>
    <property type="match status" value="2"/>
</dbReference>
<dbReference type="Proteomes" id="UP001318860">
    <property type="component" value="Unassembled WGS sequence"/>
</dbReference>
<dbReference type="PANTHER" id="PTHR31920:SF122">
    <property type="entry name" value="B3 DOMAIN-CONTAINING PROTEIN REM23"/>
    <property type="match status" value="1"/>
</dbReference>
<evidence type="ECO:0000256" key="1">
    <source>
        <dbReference type="ARBA" id="ARBA00004123"/>
    </source>
</evidence>
<evidence type="ECO:0000259" key="6">
    <source>
        <dbReference type="PROSITE" id="PS50863"/>
    </source>
</evidence>
<evidence type="ECO:0000256" key="2">
    <source>
        <dbReference type="ARBA" id="ARBA00023015"/>
    </source>
</evidence>
<dbReference type="CDD" id="cd10017">
    <property type="entry name" value="B3_DNA"/>
    <property type="match status" value="1"/>
</dbReference>
<dbReference type="InterPro" id="IPR003340">
    <property type="entry name" value="B3_DNA-bd"/>
</dbReference>
<dbReference type="SUPFAM" id="SSF101936">
    <property type="entry name" value="DNA-binding pseudobarrel domain"/>
    <property type="match status" value="2"/>
</dbReference>
<evidence type="ECO:0000313" key="7">
    <source>
        <dbReference type="EMBL" id="KAK6129046.1"/>
    </source>
</evidence>
<dbReference type="InterPro" id="IPR015300">
    <property type="entry name" value="DNA-bd_pseudobarrel_sf"/>
</dbReference>
<dbReference type="Gene3D" id="2.40.330.10">
    <property type="entry name" value="DNA-binding pseudobarrel domain"/>
    <property type="match status" value="2"/>
</dbReference>
<dbReference type="SMART" id="SM01019">
    <property type="entry name" value="B3"/>
    <property type="match status" value="2"/>
</dbReference>
<gene>
    <name evidence="7" type="ORF">DH2020_037207</name>
</gene>
<keyword evidence="3" id="KW-0238">DNA-binding</keyword>
<keyword evidence="2" id="KW-0805">Transcription regulation</keyword>